<dbReference type="Gene3D" id="1.10.3210.10">
    <property type="entry name" value="Hypothetical protein af1432"/>
    <property type="match status" value="1"/>
</dbReference>
<evidence type="ECO:0000313" key="2">
    <source>
        <dbReference type="Proteomes" id="UP000287394"/>
    </source>
</evidence>
<dbReference type="SMART" id="SM00086">
    <property type="entry name" value="PAC"/>
    <property type="match status" value="2"/>
</dbReference>
<dbReference type="Gene3D" id="3.30.450.20">
    <property type="entry name" value="PAS domain"/>
    <property type="match status" value="2"/>
</dbReference>
<dbReference type="PANTHER" id="PTHR43155">
    <property type="entry name" value="CYCLIC DI-GMP PHOSPHODIESTERASE PA4108-RELATED"/>
    <property type="match status" value="1"/>
</dbReference>
<dbReference type="InterPro" id="IPR035965">
    <property type="entry name" value="PAS-like_dom_sf"/>
</dbReference>
<dbReference type="InterPro" id="IPR037522">
    <property type="entry name" value="HD_GYP_dom"/>
</dbReference>
<dbReference type="Pfam" id="PF13487">
    <property type="entry name" value="HD_5"/>
    <property type="match status" value="1"/>
</dbReference>
<dbReference type="FunFam" id="3.30.70.270:FF:000001">
    <property type="entry name" value="Diguanylate cyclase domain protein"/>
    <property type="match status" value="1"/>
</dbReference>
<sequence>MTVDLSKDESARLAALREYRILDTDAEETYDAITRLAAFICDAPIAAVTLVDAERQWFKSILGVAVKETPRSIAFCSHTIQQSDVMVVCSATDDVRFENNPLVTGDPKIRFYAGAPLMTADGHALGTLCVMDYEPRTLTQGQTEALQTLAGHVVAQLELSRRFADQERLSMIMEATEDGVWEWRPDTGESFFSPQWKRMLGYEDHEMPSRSEEWSSRVHPDDVEAATEAFVAHFEQPNSTHHIQYRMRHRDGSWRWWHSRGRASHDRHGNLMRAVGTNTDITAHMQARERTDHLLAVGAALGSALTTGDVAESILTAAMPIFQATAATVALLDAGARTLCTIRLKGIDGEQTESYAEFSIDTPSPLADAVREQRLVIVPSKSDPAEYLVAVPLLAGGRSLGGLSLKCPAERCRDDDQATFLWTLANQCSLALERARLYDNALHEAKIRRQAQDALQESDARKSAMLEAALDCIITIDADELVLEWNPACERTFGYSRAETIGRPLSDLIIPPYMRSGHEHGIAHYHATGEGPVLNKRVEVMGMRKDGSELPLELTAVPIKVGGRTMFTAYLRDLTERKQLEEERERALRAAEERADRDPLTGLLNHRAFHKRLEEEAARVEREGSSLTIVMMDLDNFKFFNDVYGHTVGDDVLRQVAKRLQSICRSYDSIARFGGDEFALLMPSASGTPTSELEARLRTDLDDIVFCPDGHTMNIPITVSFGVAALSQLDMNWHETVRLADERLRRAKTGGAAETEADHVRALMSGRVDGFSMLDALVNAVDNKDRYTRRHSEDVMLYSVMIAEELGLSDVEKHTVAVSALLHDVGKIGVPDAVLRKPGKLTDAEFETIRQHPMMGAIMVSAAHGLEDTLDAVRHHHERWDGLGYPFGLKGEDCPLIARLMAVADAYSAMTTDRPYRKGMPRVIAEDILAAGAGTQWDPKCVQAFLRALKRDEACVAV</sequence>
<dbReference type="GO" id="GO:0006355">
    <property type="term" value="P:regulation of DNA-templated transcription"/>
    <property type="evidence" value="ECO:0007669"/>
    <property type="project" value="InterPro"/>
</dbReference>
<dbReference type="Gene3D" id="3.30.450.40">
    <property type="match status" value="2"/>
</dbReference>
<dbReference type="AlphaFoldDB" id="A0A402D0D8"/>
<proteinExistence type="predicted"/>
<dbReference type="SMART" id="SM00471">
    <property type="entry name" value="HDc"/>
    <property type="match status" value="1"/>
</dbReference>
<dbReference type="SUPFAM" id="SSF109604">
    <property type="entry name" value="HD-domain/PDEase-like"/>
    <property type="match status" value="1"/>
</dbReference>
<dbReference type="SMART" id="SM00065">
    <property type="entry name" value="GAF"/>
    <property type="match status" value="2"/>
</dbReference>
<dbReference type="InterPro" id="IPR001610">
    <property type="entry name" value="PAC"/>
</dbReference>
<dbReference type="PANTHER" id="PTHR43155:SF2">
    <property type="entry name" value="CYCLIC DI-GMP PHOSPHODIESTERASE PA4108"/>
    <property type="match status" value="1"/>
</dbReference>
<dbReference type="Pfam" id="PF00990">
    <property type="entry name" value="GGDEF"/>
    <property type="match status" value="1"/>
</dbReference>
<dbReference type="InterPro" id="IPR029016">
    <property type="entry name" value="GAF-like_dom_sf"/>
</dbReference>
<dbReference type="InterPro" id="IPR000700">
    <property type="entry name" value="PAS-assoc_C"/>
</dbReference>
<dbReference type="Pfam" id="PF00989">
    <property type="entry name" value="PAS"/>
    <property type="match status" value="1"/>
</dbReference>
<dbReference type="InterPro" id="IPR003018">
    <property type="entry name" value="GAF"/>
</dbReference>
<gene>
    <name evidence="1" type="ORF">CCAX7_57400</name>
</gene>
<dbReference type="InterPro" id="IPR013767">
    <property type="entry name" value="PAS_fold"/>
</dbReference>
<evidence type="ECO:0000313" key="1">
    <source>
        <dbReference type="EMBL" id="BDI33689.1"/>
    </source>
</evidence>
<dbReference type="EMBL" id="AP025739">
    <property type="protein sequence ID" value="BDI33689.1"/>
    <property type="molecule type" value="Genomic_DNA"/>
</dbReference>
<dbReference type="OrthoDB" id="9798833at2"/>
<dbReference type="Pfam" id="PF01590">
    <property type="entry name" value="GAF"/>
    <property type="match status" value="1"/>
</dbReference>
<dbReference type="NCBIfam" id="TIGR00229">
    <property type="entry name" value="sensory_box"/>
    <property type="match status" value="2"/>
</dbReference>
<dbReference type="CDD" id="cd00077">
    <property type="entry name" value="HDc"/>
    <property type="match status" value="1"/>
</dbReference>
<dbReference type="KEGG" id="ccot:CCAX7_57400"/>
<dbReference type="InterPro" id="IPR043128">
    <property type="entry name" value="Rev_trsase/Diguanyl_cyclase"/>
</dbReference>
<dbReference type="InterPro" id="IPR029787">
    <property type="entry name" value="Nucleotide_cyclase"/>
</dbReference>
<name>A0A402D0D8_9BACT</name>
<accession>A0A402D0D8</accession>
<dbReference type="SUPFAM" id="SSF55073">
    <property type="entry name" value="Nucleotide cyclase"/>
    <property type="match status" value="1"/>
</dbReference>
<dbReference type="InterPro" id="IPR013655">
    <property type="entry name" value="PAS_fold_3"/>
</dbReference>
<protein>
    <submittedName>
        <fullName evidence="1">Uncharacterized protein</fullName>
    </submittedName>
</protein>
<dbReference type="SMART" id="SM00091">
    <property type="entry name" value="PAS"/>
    <property type="match status" value="2"/>
</dbReference>
<dbReference type="PROSITE" id="PS50887">
    <property type="entry name" value="GGDEF"/>
    <property type="match status" value="1"/>
</dbReference>
<dbReference type="NCBIfam" id="TIGR00254">
    <property type="entry name" value="GGDEF"/>
    <property type="match status" value="1"/>
</dbReference>
<dbReference type="PROSITE" id="PS51832">
    <property type="entry name" value="HD_GYP"/>
    <property type="match status" value="1"/>
</dbReference>
<reference evidence="1 2" key="1">
    <citation type="journal article" date="2019" name="Int. J. Syst. Evol. Microbiol.">
        <title>Capsulimonas corticalis gen. nov., sp. nov., an aerobic capsulated bacterium, of a novel bacterial order, Capsulimonadales ord. nov., of the class Armatimonadia of the phylum Armatimonadetes.</title>
        <authorList>
            <person name="Li J."/>
            <person name="Kudo C."/>
            <person name="Tonouchi A."/>
        </authorList>
    </citation>
    <scope>NUCLEOTIDE SEQUENCE [LARGE SCALE GENOMIC DNA]</scope>
    <source>
        <strain evidence="1 2">AX-7</strain>
    </source>
</reference>
<dbReference type="Pfam" id="PF08447">
    <property type="entry name" value="PAS_3"/>
    <property type="match status" value="1"/>
</dbReference>
<dbReference type="SUPFAM" id="SSF55781">
    <property type="entry name" value="GAF domain-like"/>
    <property type="match status" value="2"/>
</dbReference>
<dbReference type="Pfam" id="PF13185">
    <property type="entry name" value="GAF_2"/>
    <property type="match status" value="1"/>
</dbReference>
<dbReference type="SMART" id="SM00267">
    <property type="entry name" value="GGDEF"/>
    <property type="match status" value="1"/>
</dbReference>
<dbReference type="InterPro" id="IPR003607">
    <property type="entry name" value="HD/PDEase_dom"/>
</dbReference>
<keyword evidence="2" id="KW-1185">Reference proteome</keyword>
<dbReference type="SUPFAM" id="SSF55785">
    <property type="entry name" value="PYP-like sensor domain (PAS domain)"/>
    <property type="match status" value="2"/>
</dbReference>
<dbReference type="CDD" id="cd01949">
    <property type="entry name" value="GGDEF"/>
    <property type="match status" value="1"/>
</dbReference>
<dbReference type="PROSITE" id="PS50112">
    <property type="entry name" value="PAS"/>
    <property type="match status" value="2"/>
</dbReference>
<organism evidence="1 2">
    <name type="scientific">Capsulimonas corticalis</name>
    <dbReference type="NCBI Taxonomy" id="2219043"/>
    <lineage>
        <taxon>Bacteria</taxon>
        <taxon>Bacillati</taxon>
        <taxon>Armatimonadota</taxon>
        <taxon>Armatimonadia</taxon>
        <taxon>Capsulimonadales</taxon>
        <taxon>Capsulimonadaceae</taxon>
        <taxon>Capsulimonas</taxon>
    </lineage>
</organism>
<dbReference type="RefSeq" id="WP_119322984.1">
    <property type="nucleotide sequence ID" value="NZ_AP025739.1"/>
</dbReference>
<dbReference type="InterPro" id="IPR000160">
    <property type="entry name" value="GGDEF_dom"/>
</dbReference>
<dbReference type="Proteomes" id="UP000287394">
    <property type="component" value="Chromosome"/>
</dbReference>
<dbReference type="PROSITE" id="PS50113">
    <property type="entry name" value="PAC"/>
    <property type="match status" value="2"/>
</dbReference>
<dbReference type="InterPro" id="IPR000014">
    <property type="entry name" value="PAS"/>
</dbReference>
<dbReference type="CDD" id="cd00130">
    <property type="entry name" value="PAS"/>
    <property type="match status" value="2"/>
</dbReference>
<dbReference type="Gene3D" id="3.30.70.270">
    <property type="match status" value="1"/>
</dbReference>